<organism evidence="1 2">
    <name type="scientific">Martelella radicis</name>
    <dbReference type="NCBI Taxonomy" id="1397476"/>
    <lineage>
        <taxon>Bacteria</taxon>
        <taxon>Pseudomonadati</taxon>
        <taxon>Pseudomonadota</taxon>
        <taxon>Alphaproteobacteria</taxon>
        <taxon>Hyphomicrobiales</taxon>
        <taxon>Aurantimonadaceae</taxon>
        <taxon>Martelella</taxon>
    </lineage>
</organism>
<dbReference type="RefSeq" id="WP_183487420.1">
    <property type="nucleotide sequence ID" value="NZ_JACIDZ010000009.1"/>
</dbReference>
<protein>
    <submittedName>
        <fullName evidence="1">Uncharacterized protein</fullName>
    </submittedName>
</protein>
<dbReference type="Proteomes" id="UP000530571">
    <property type="component" value="Unassembled WGS sequence"/>
</dbReference>
<dbReference type="AlphaFoldDB" id="A0A7W6KKM9"/>
<gene>
    <name evidence="1" type="ORF">GGR30_002888</name>
</gene>
<proteinExistence type="predicted"/>
<name>A0A7W6KKM9_9HYPH</name>
<reference evidence="1 2" key="1">
    <citation type="submission" date="2020-08" db="EMBL/GenBank/DDBJ databases">
        <title>Genomic Encyclopedia of Type Strains, Phase IV (KMG-IV): sequencing the most valuable type-strain genomes for metagenomic binning, comparative biology and taxonomic classification.</title>
        <authorList>
            <person name="Goeker M."/>
        </authorList>
    </citation>
    <scope>NUCLEOTIDE SEQUENCE [LARGE SCALE GENOMIC DNA]</scope>
    <source>
        <strain evidence="1 2">DSM 28101</strain>
    </source>
</reference>
<evidence type="ECO:0000313" key="2">
    <source>
        <dbReference type="Proteomes" id="UP000530571"/>
    </source>
</evidence>
<dbReference type="EMBL" id="JACIDZ010000009">
    <property type="protein sequence ID" value="MBB4122953.1"/>
    <property type="molecule type" value="Genomic_DNA"/>
</dbReference>
<sequence>MTDSETHMDTMRALAEARVSQRLLLELTEVLLLRGVIKDGDISGALLRMEYKVRQDMELEDNADPIMTASMEFESEAMISEWEGRLVLKPSLHTLRQKQSEWMMKGMPDRSPLDAENVAALYDVVDEDD</sequence>
<keyword evidence="2" id="KW-1185">Reference proteome</keyword>
<evidence type="ECO:0000313" key="1">
    <source>
        <dbReference type="EMBL" id="MBB4122953.1"/>
    </source>
</evidence>
<comment type="caution">
    <text evidence="1">The sequence shown here is derived from an EMBL/GenBank/DDBJ whole genome shotgun (WGS) entry which is preliminary data.</text>
</comment>
<accession>A0A7W6KKM9</accession>